<evidence type="ECO:0000313" key="2">
    <source>
        <dbReference type="Proteomes" id="UP001499987"/>
    </source>
</evidence>
<proteinExistence type="predicted"/>
<dbReference type="Pfam" id="PF19794">
    <property type="entry name" value="DUF6278"/>
    <property type="match status" value="1"/>
</dbReference>
<dbReference type="RefSeq" id="WP_344626960.1">
    <property type="nucleotide sequence ID" value="NZ_BAAALD010000084.1"/>
</dbReference>
<dbReference type="Proteomes" id="UP001499987">
    <property type="component" value="Unassembled WGS sequence"/>
</dbReference>
<name>A0ABN1U356_9ACTN</name>
<accession>A0ABN1U356</accession>
<keyword evidence="2" id="KW-1185">Reference proteome</keyword>
<reference evidence="1 2" key="1">
    <citation type="journal article" date="2019" name="Int. J. Syst. Evol. Microbiol.">
        <title>The Global Catalogue of Microorganisms (GCM) 10K type strain sequencing project: providing services to taxonomists for standard genome sequencing and annotation.</title>
        <authorList>
            <consortium name="The Broad Institute Genomics Platform"/>
            <consortium name="The Broad Institute Genome Sequencing Center for Infectious Disease"/>
            <person name="Wu L."/>
            <person name="Ma J."/>
        </authorList>
    </citation>
    <scope>NUCLEOTIDE SEQUENCE [LARGE SCALE GENOMIC DNA]</scope>
    <source>
        <strain evidence="1 2">JCM 13002</strain>
    </source>
</reference>
<dbReference type="InterPro" id="IPR046245">
    <property type="entry name" value="DUF6278"/>
</dbReference>
<evidence type="ECO:0000313" key="1">
    <source>
        <dbReference type="EMBL" id="GAA1111999.1"/>
    </source>
</evidence>
<comment type="caution">
    <text evidence="1">The sequence shown here is derived from an EMBL/GenBank/DDBJ whole genome shotgun (WGS) entry which is preliminary data.</text>
</comment>
<gene>
    <name evidence="1" type="ORF">GCM10009663_61390</name>
</gene>
<dbReference type="EMBL" id="BAAALD010000084">
    <property type="protein sequence ID" value="GAA1111999.1"/>
    <property type="molecule type" value="Genomic_DNA"/>
</dbReference>
<sequence length="143" mass="15646">MGIGFLDRWRARHAHHPGGIPPQPDEPTMADLLAECGLLRELADDSGVRLDDGVTSLTQLDQLLPRWRDDPEVSEWLGNDAGLYLGTVLRRRVPGTVWRLDEHDRPLVVLPGGRELDVTAIGHSWAVEGSPQLAAAYLAATDG</sequence>
<organism evidence="1 2">
    <name type="scientific">Kitasatospora arboriphila</name>
    <dbReference type="NCBI Taxonomy" id="258052"/>
    <lineage>
        <taxon>Bacteria</taxon>
        <taxon>Bacillati</taxon>
        <taxon>Actinomycetota</taxon>
        <taxon>Actinomycetes</taxon>
        <taxon>Kitasatosporales</taxon>
        <taxon>Streptomycetaceae</taxon>
        <taxon>Kitasatospora</taxon>
    </lineage>
</organism>
<protein>
    <submittedName>
        <fullName evidence="1">DUF6278 family protein</fullName>
    </submittedName>
</protein>